<sequence length="106" mass="12266">MNARNLTKEGVKSLLEIQHDDRGDHMLWVANNGDIHIDLIPEELSPLDYHEKIEQSLKFRLEVFPCGNQIVGPLAAKDDEWIGKLYKILINNWNADKRGILSVRYK</sequence>
<gene>
    <name evidence="1" type="ORF">Rhal01_03216</name>
</gene>
<reference evidence="1 2" key="1">
    <citation type="submission" date="2024-02" db="EMBL/GenBank/DDBJ databases">
        <title>Rubritalea halochordaticola NBRC 107102.</title>
        <authorList>
            <person name="Ichikawa N."/>
            <person name="Katano-Makiyama Y."/>
            <person name="Hidaka K."/>
        </authorList>
    </citation>
    <scope>NUCLEOTIDE SEQUENCE [LARGE SCALE GENOMIC DNA]</scope>
    <source>
        <strain evidence="1 2">NBRC 107102</strain>
    </source>
</reference>
<evidence type="ECO:0000313" key="1">
    <source>
        <dbReference type="EMBL" id="GAA5497028.1"/>
    </source>
</evidence>
<dbReference type="RefSeq" id="WP_346189604.1">
    <property type="nucleotide sequence ID" value="NZ_BAABRL010000011.1"/>
</dbReference>
<evidence type="ECO:0008006" key="3">
    <source>
        <dbReference type="Google" id="ProtNLM"/>
    </source>
</evidence>
<dbReference type="EMBL" id="BAABRL010000011">
    <property type="protein sequence ID" value="GAA5497028.1"/>
    <property type="molecule type" value="Genomic_DNA"/>
</dbReference>
<proteinExistence type="predicted"/>
<organism evidence="1 2">
    <name type="scientific">Rubritalea halochordaticola</name>
    <dbReference type="NCBI Taxonomy" id="714537"/>
    <lineage>
        <taxon>Bacteria</taxon>
        <taxon>Pseudomonadati</taxon>
        <taxon>Verrucomicrobiota</taxon>
        <taxon>Verrucomicrobiia</taxon>
        <taxon>Verrucomicrobiales</taxon>
        <taxon>Rubritaleaceae</taxon>
        <taxon>Rubritalea</taxon>
    </lineage>
</organism>
<accession>A0ABP9V2Z3</accession>
<protein>
    <recommendedName>
        <fullName evidence="3">DUF1851 domain-containing protein</fullName>
    </recommendedName>
</protein>
<keyword evidence="2" id="KW-1185">Reference proteome</keyword>
<comment type="caution">
    <text evidence="1">The sequence shown here is derived from an EMBL/GenBank/DDBJ whole genome shotgun (WGS) entry which is preliminary data.</text>
</comment>
<dbReference type="Proteomes" id="UP001424741">
    <property type="component" value="Unassembled WGS sequence"/>
</dbReference>
<name>A0ABP9V2Z3_9BACT</name>
<evidence type="ECO:0000313" key="2">
    <source>
        <dbReference type="Proteomes" id="UP001424741"/>
    </source>
</evidence>